<comment type="caution">
    <text evidence="11">The sequence shown here is derived from an EMBL/GenBank/DDBJ whole genome shotgun (WGS) entry which is preliminary data.</text>
</comment>
<evidence type="ECO:0000256" key="3">
    <source>
        <dbReference type="ARBA" id="ARBA00022475"/>
    </source>
</evidence>
<gene>
    <name evidence="11" type="ORF">H8717_01800</name>
</gene>
<accession>A0ABR7NFH0</accession>
<keyword evidence="3" id="KW-1003">Cell membrane</keyword>
<feature type="transmembrane region" description="Helical" evidence="9">
    <location>
        <begin position="12"/>
        <end position="36"/>
    </location>
</feature>
<keyword evidence="12" id="KW-1185">Reference proteome</keyword>
<dbReference type="InterPro" id="IPR055348">
    <property type="entry name" value="DctQ"/>
</dbReference>
<keyword evidence="4" id="KW-0997">Cell inner membrane</keyword>
<protein>
    <submittedName>
        <fullName evidence="11">TRAP transporter small permease</fullName>
    </submittedName>
</protein>
<name>A0ABR7NFH0_9FIRM</name>
<dbReference type="Pfam" id="PF04290">
    <property type="entry name" value="DctQ"/>
    <property type="match status" value="1"/>
</dbReference>
<dbReference type="RefSeq" id="WP_262398794.1">
    <property type="nucleotide sequence ID" value="NZ_JACRTB010000002.1"/>
</dbReference>
<dbReference type="Proteomes" id="UP000658131">
    <property type="component" value="Unassembled WGS sequence"/>
</dbReference>
<evidence type="ECO:0000313" key="12">
    <source>
        <dbReference type="Proteomes" id="UP000658131"/>
    </source>
</evidence>
<sequence length="158" mass="18177">MLFEKIVIRTLRILSFMMFVIMIVVVFGQVILRYFFGAPLAWSDELSRLLLVWVSFMGVTLVHYSDAGHPAVTFLVDKIPCKPREFVDVMLNLLMVVCFVAIFIVSLKYTVNNHRFVSAVLHYPNSIKYAVVPFAMALMAIKSMDRTIVDLKKLVKKR</sequence>
<feature type="domain" description="Tripartite ATP-independent periplasmic transporters DctQ component" evidence="10">
    <location>
        <begin position="22"/>
        <end position="151"/>
    </location>
</feature>
<reference evidence="11 12" key="1">
    <citation type="submission" date="2020-08" db="EMBL/GenBank/DDBJ databases">
        <title>Genome public.</title>
        <authorList>
            <person name="Liu C."/>
            <person name="Sun Q."/>
        </authorList>
    </citation>
    <scope>NUCLEOTIDE SEQUENCE [LARGE SCALE GENOMIC DNA]</scope>
    <source>
        <strain evidence="11 12">BX1</strain>
    </source>
</reference>
<dbReference type="PANTHER" id="PTHR35011">
    <property type="entry name" value="2,3-DIKETO-L-GULONATE TRAP TRANSPORTER SMALL PERMEASE PROTEIN YIAM"/>
    <property type="match status" value="1"/>
</dbReference>
<proteinExistence type="inferred from homology"/>
<dbReference type="EMBL" id="JACRTB010000002">
    <property type="protein sequence ID" value="MBC8575146.1"/>
    <property type="molecule type" value="Genomic_DNA"/>
</dbReference>
<keyword evidence="2" id="KW-0813">Transport</keyword>
<organism evidence="11 12">
    <name type="scientific">Yanshouia hominis</name>
    <dbReference type="NCBI Taxonomy" id="2763673"/>
    <lineage>
        <taxon>Bacteria</taxon>
        <taxon>Bacillati</taxon>
        <taxon>Bacillota</taxon>
        <taxon>Clostridia</taxon>
        <taxon>Eubacteriales</taxon>
        <taxon>Oscillospiraceae</taxon>
        <taxon>Yanshouia</taxon>
    </lineage>
</organism>
<evidence type="ECO:0000256" key="9">
    <source>
        <dbReference type="SAM" id="Phobius"/>
    </source>
</evidence>
<keyword evidence="6 9" id="KW-1133">Transmembrane helix</keyword>
<evidence type="ECO:0000256" key="1">
    <source>
        <dbReference type="ARBA" id="ARBA00004429"/>
    </source>
</evidence>
<evidence type="ECO:0000256" key="2">
    <source>
        <dbReference type="ARBA" id="ARBA00022448"/>
    </source>
</evidence>
<evidence type="ECO:0000259" key="10">
    <source>
        <dbReference type="Pfam" id="PF04290"/>
    </source>
</evidence>
<keyword evidence="7 9" id="KW-0472">Membrane</keyword>
<dbReference type="InterPro" id="IPR007387">
    <property type="entry name" value="TRAP_DctQ"/>
</dbReference>
<evidence type="ECO:0000313" key="11">
    <source>
        <dbReference type="EMBL" id="MBC8575146.1"/>
    </source>
</evidence>
<evidence type="ECO:0000256" key="8">
    <source>
        <dbReference type="ARBA" id="ARBA00038436"/>
    </source>
</evidence>
<feature type="transmembrane region" description="Helical" evidence="9">
    <location>
        <begin position="48"/>
        <end position="65"/>
    </location>
</feature>
<feature type="transmembrane region" description="Helical" evidence="9">
    <location>
        <begin position="86"/>
        <end position="107"/>
    </location>
</feature>
<feature type="transmembrane region" description="Helical" evidence="9">
    <location>
        <begin position="127"/>
        <end position="144"/>
    </location>
</feature>
<evidence type="ECO:0000256" key="6">
    <source>
        <dbReference type="ARBA" id="ARBA00022989"/>
    </source>
</evidence>
<evidence type="ECO:0000256" key="7">
    <source>
        <dbReference type="ARBA" id="ARBA00023136"/>
    </source>
</evidence>
<dbReference type="PANTHER" id="PTHR35011:SF2">
    <property type="entry name" value="2,3-DIKETO-L-GULONATE TRAP TRANSPORTER SMALL PERMEASE PROTEIN YIAM"/>
    <property type="match status" value="1"/>
</dbReference>
<keyword evidence="5 9" id="KW-0812">Transmembrane</keyword>
<evidence type="ECO:0000256" key="4">
    <source>
        <dbReference type="ARBA" id="ARBA00022519"/>
    </source>
</evidence>
<comment type="subcellular location">
    <subcellularLocation>
        <location evidence="1">Cell inner membrane</location>
        <topology evidence="1">Multi-pass membrane protein</topology>
    </subcellularLocation>
</comment>
<comment type="similarity">
    <text evidence="8">Belongs to the TRAP transporter small permease family.</text>
</comment>
<evidence type="ECO:0000256" key="5">
    <source>
        <dbReference type="ARBA" id="ARBA00022692"/>
    </source>
</evidence>